<dbReference type="Gene3D" id="3.40.630.30">
    <property type="match status" value="1"/>
</dbReference>
<dbReference type="InterPro" id="IPR051531">
    <property type="entry name" value="N-acetyltransferase"/>
</dbReference>
<dbReference type="EMBL" id="CP017141">
    <property type="protein sequence ID" value="AOM76369.1"/>
    <property type="molecule type" value="Genomic_DNA"/>
</dbReference>
<dbReference type="AlphaFoldDB" id="A0A1D7QCU6"/>
<protein>
    <submittedName>
        <fullName evidence="2">GNAT family N-acetyltransferase</fullName>
    </submittedName>
</protein>
<feature type="domain" description="N-acetyltransferase" evidence="1">
    <location>
        <begin position="21"/>
        <end position="166"/>
    </location>
</feature>
<proteinExistence type="predicted"/>
<name>A0A1D7QCU6_9SPHI</name>
<evidence type="ECO:0000259" key="1">
    <source>
        <dbReference type="PROSITE" id="PS51186"/>
    </source>
</evidence>
<keyword evidence="2" id="KW-0808">Transferase</keyword>
<dbReference type="InterPro" id="IPR016181">
    <property type="entry name" value="Acyl_CoA_acyltransferase"/>
</dbReference>
<dbReference type="Proteomes" id="UP000094313">
    <property type="component" value="Chromosome"/>
</dbReference>
<dbReference type="Pfam" id="PF13302">
    <property type="entry name" value="Acetyltransf_3"/>
    <property type="match status" value="1"/>
</dbReference>
<gene>
    <name evidence="2" type="ORF">BFS30_03880</name>
</gene>
<dbReference type="InterPro" id="IPR000182">
    <property type="entry name" value="GNAT_dom"/>
</dbReference>
<organism evidence="2 3">
    <name type="scientific">Pedobacter steynii</name>
    <dbReference type="NCBI Taxonomy" id="430522"/>
    <lineage>
        <taxon>Bacteria</taxon>
        <taxon>Pseudomonadati</taxon>
        <taxon>Bacteroidota</taxon>
        <taxon>Sphingobacteriia</taxon>
        <taxon>Sphingobacteriales</taxon>
        <taxon>Sphingobacteriaceae</taxon>
        <taxon>Pedobacter</taxon>
    </lineage>
</organism>
<evidence type="ECO:0000313" key="2">
    <source>
        <dbReference type="EMBL" id="AOM76369.1"/>
    </source>
</evidence>
<dbReference type="PANTHER" id="PTHR43792:SF16">
    <property type="entry name" value="N-ACETYLTRANSFERASE DOMAIN-CONTAINING PROTEIN"/>
    <property type="match status" value="1"/>
</dbReference>
<dbReference type="PANTHER" id="PTHR43792">
    <property type="entry name" value="GNAT FAMILY, PUTATIVE (AFU_ORTHOLOGUE AFUA_3G00765)-RELATED-RELATED"/>
    <property type="match status" value="1"/>
</dbReference>
<dbReference type="SUPFAM" id="SSF55729">
    <property type="entry name" value="Acyl-CoA N-acyltransferases (Nat)"/>
    <property type="match status" value="1"/>
</dbReference>
<accession>A0A1D7QCU6</accession>
<dbReference type="GO" id="GO:0016747">
    <property type="term" value="F:acyltransferase activity, transferring groups other than amino-acyl groups"/>
    <property type="evidence" value="ECO:0007669"/>
    <property type="project" value="InterPro"/>
</dbReference>
<reference evidence="2 3" key="1">
    <citation type="submission" date="2016-08" db="EMBL/GenBank/DDBJ databases">
        <authorList>
            <person name="Seilhamer J.J."/>
        </authorList>
    </citation>
    <scope>NUCLEOTIDE SEQUENCE [LARGE SCALE GENOMIC DNA]</scope>
    <source>
        <strain evidence="2 3">DX4</strain>
    </source>
</reference>
<keyword evidence="3" id="KW-1185">Reference proteome</keyword>
<sequence length="169" mass="19040">MTNRIYLEKFSGYADFQDYYLLVSNEQVMAYVTEKAIPLEEAAADFEQILKKNEKYPDFGRFKVFDAETRQFIGLGKLDLSDTVSGEAELGYILLPEFWGKGFGTAIALHLMALAEATPFLNKITAIIDPANIASRNILIRQGFISEYIGEIEGLPGEILGKKMIRQEK</sequence>
<dbReference type="RefSeq" id="WP_069378065.1">
    <property type="nucleotide sequence ID" value="NZ_CP017141.1"/>
</dbReference>
<dbReference type="PROSITE" id="PS51186">
    <property type="entry name" value="GNAT"/>
    <property type="match status" value="1"/>
</dbReference>
<dbReference type="OrthoDB" id="9788916at2"/>
<dbReference type="KEGG" id="psty:BFS30_03880"/>
<evidence type="ECO:0000313" key="3">
    <source>
        <dbReference type="Proteomes" id="UP000094313"/>
    </source>
</evidence>